<keyword evidence="2" id="KW-1133">Transmembrane helix</keyword>
<dbReference type="AlphaFoldDB" id="U5ENK6"/>
<evidence type="ECO:0000259" key="3">
    <source>
        <dbReference type="PROSITE" id="PS50053"/>
    </source>
</evidence>
<dbReference type="InterPro" id="IPR029071">
    <property type="entry name" value="Ubiquitin-like_domsf"/>
</dbReference>
<dbReference type="Pfam" id="PF00240">
    <property type="entry name" value="ubiquitin"/>
    <property type="match status" value="1"/>
</dbReference>
<feature type="transmembrane region" description="Helical" evidence="2">
    <location>
        <begin position="354"/>
        <end position="373"/>
    </location>
</feature>
<keyword evidence="2" id="KW-0472">Membrane</keyword>
<keyword evidence="2" id="KW-0812">Transmembrane</keyword>
<accession>U5ENK6</accession>
<dbReference type="PANTHER" id="PTHR14557:SF5">
    <property type="entry name" value="UBIQUITIN-LIKE DOMAIN-CONTAINING PROTEIN"/>
    <property type="match status" value="1"/>
</dbReference>
<reference evidence="4" key="1">
    <citation type="journal article" date="2014" name="Insect Biochem. Mol. Biol.">
        <title>An insight into the sialome of the frog biting fly, Corethrella appendiculata.</title>
        <authorList>
            <person name="Ribeiro J.M.C."/>
            <person name="Chagas A.C."/>
            <person name="Pham V.M."/>
            <person name="Lounibos L.P."/>
            <person name="Calvo E."/>
        </authorList>
    </citation>
    <scope>NUCLEOTIDE SEQUENCE</scope>
    <source>
        <tissue evidence="4">Salivary glands</tissue>
    </source>
</reference>
<dbReference type="CDD" id="cd17057">
    <property type="entry name" value="Ubl_TMUB1_like"/>
    <property type="match status" value="1"/>
</dbReference>
<evidence type="ECO:0000256" key="2">
    <source>
        <dbReference type="SAM" id="Phobius"/>
    </source>
</evidence>
<feature type="transmembrane region" description="Helical" evidence="2">
    <location>
        <begin position="385"/>
        <end position="406"/>
    </location>
</feature>
<feature type="region of interest" description="Disordered" evidence="1">
    <location>
        <begin position="81"/>
        <end position="102"/>
    </location>
</feature>
<sequence length="412" mass="46343">NMIIIEEFNELQNLLIVFVIIFIGYLAWRSTYVREDRATPHAAFVVIENSIRTLNRIHPTASQFNQQQQQLHQRHQRTTINILRSPSQQSNSTETEDIDLESDSVASSIDNITQSILSEATESASGLIEEEGSSTAFVTATTTTSSSGENIYDSGPEEIIREMDRDLDSEQPPQTNDGLRQRIISTNNSENSITKSSLNSEMNVNESDKISMPTTTAAAEITASKDIRIKLKYLNDDLKLVNGNLNEFIGDFKKRNFTIELAAQKLVRLVFNGHVLQPDSKTLAACGLFDNCVVHCLIHNQKTTQQQINSAQQQQQNIGNSIGRTENSNFIDGNSSTTDNNPTATDNITRYGSYFIYIGTFIMTFTLIFCWYCRFQYGYLFNFNATIGLILTTTIFLIMMPSIILVDSDTRE</sequence>
<feature type="compositionally biased region" description="Polar residues" evidence="1">
    <location>
        <begin position="81"/>
        <end position="93"/>
    </location>
</feature>
<proteinExistence type="evidence at transcript level"/>
<organism evidence="4">
    <name type="scientific">Corethrella appendiculata</name>
    <dbReference type="NCBI Taxonomy" id="1370023"/>
    <lineage>
        <taxon>Eukaryota</taxon>
        <taxon>Metazoa</taxon>
        <taxon>Ecdysozoa</taxon>
        <taxon>Arthropoda</taxon>
        <taxon>Hexapoda</taxon>
        <taxon>Insecta</taxon>
        <taxon>Pterygota</taxon>
        <taxon>Neoptera</taxon>
        <taxon>Endopterygota</taxon>
        <taxon>Diptera</taxon>
        <taxon>Nematocera</taxon>
        <taxon>Culicoidea</taxon>
        <taxon>Chaoboridae</taxon>
        <taxon>Corethrella</taxon>
    </lineage>
</organism>
<dbReference type="EMBL" id="GANO01004037">
    <property type="protein sequence ID" value="JAB55834.1"/>
    <property type="molecule type" value="mRNA"/>
</dbReference>
<evidence type="ECO:0000256" key="1">
    <source>
        <dbReference type="SAM" id="MobiDB-lite"/>
    </source>
</evidence>
<dbReference type="Gene3D" id="3.10.20.90">
    <property type="entry name" value="Phosphatidylinositol 3-kinase Catalytic Subunit, Chain A, domain 1"/>
    <property type="match status" value="1"/>
</dbReference>
<feature type="domain" description="Ubiquitin-like" evidence="3">
    <location>
        <begin position="227"/>
        <end position="295"/>
    </location>
</feature>
<dbReference type="PANTHER" id="PTHR14557">
    <property type="entry name" value="PROTEIN C7ORF21"/>
    <property type="match status" value="1"/>
</dbReference>
<feature type="transmembrane region" description="Helical" evidence="2">
    <location>
        <begin position="12"/>
        <end position="28"/>
    </location>
</feature>
<protein>
    <submittedName>
        <fullName evidence="4">Putative conserved plasma membrane protein</fullName>
    </submittedName>
</protein>
<dbReference type="GO" id="GO:0036503">
    <property type="term" value="P:ERAD pathway"/>
    <property type="evidence" value="ECO:0007669"/>
    <property type="project" value="InterPro"/>
</dbReference>
<dbReference type="PROSITE" id="PS50053">
    <property type="entry name" value="UBIQUITIN_2"/>
    <property type="match status" value="1"/>
</dbReference>
<dbReference type="SUPFAM" id="SSF54236">
    <property type="entry name" value="Ubiquitin-like"/>
    <property type="match status" value="1"/>
</dbReference>
<dbReference type="InterPro" id="IPR040352">
    <property type="entry name" value="TMUB1/2"/>
</dbReference>
<name>U5ENK6_9DIPT</name>
<dbReference type="InterPro" id="IPR000626">
    <property type="entry name" value="Ubiquitin-like_dom"/>
</dbReference>
<evidence type="ECO:0000313" key="4">
    <source>
        <dbReference type="EMBL" id="JAB55834.1"/>
    </source>
</evidence>
<feature type="non-terminal residue" evidence="4">
    <location>
        <position position="1"/>
    </location>
</feature>